<reference evidence="9" key="1">
    <citation type="journal article" date="2020" name="Microb. Genom.">
        <title>Genetic diversity of clinical and environmental Mucorales isolates obtained from an investigation of mucormycosis cases among solid organ transplant recipients.</title>
        <authorList>
            <person name="Nguyen M.H."/>
            <person name="Kaul D."/>
            <person name="Muto C."/>
            <person name="Cheng S.J."/>
            <person name="Richter R.A."/>
            <person name="Bruno V.M."/>
            <person name="Liu G."/>
            <person name="Beyhan S."/>
            <person name="Sundermann A.J."/>
            <person name="Mounaud S."/>
            <person name="Pasculle A.W."/>
            <person name="Nierman W.C."/>
            <person name="Driscoll E."/>
            <person name="Cumbie R."/>
            <person name="Clancy C.J."/>
            <person name="Dupont C.L."/>
        </authorList>
    </citation>
    <scope>NUCLEOTIDE SEQUENCE</scope>
    <source>
        <strain evidence="9">GL11</strain>
    </source>
</reference>
<evidence type="ECO:0000256" key="1">
    <source>
        <dbReference type="ARBA" id="ARBA00004123"/>
    </source>
</evidence>
<dbReference type="Proteomes" id="UP000716291">
    <property type="component" value="Unassembled WGS sequence"/>
</dbReference>
<evidence type="ECO:0000256" key="5">
    <source>
        <dbReference type="ARBA" id="ARBA00023163"/>
    </source>
</evidence>
<evidence type="ECO:0000259" key="8">
    <source>
        <dbReference type="SMART" id="SM01268"/>
    </source>
</evidence>
<dbReference type="Gene3D" id="2.80.10.50">
    <property type="match status" value="1"/>
</dbReference>
<evidence type="ECO:0000259" key="7">
    <source>
        <dbReference type="SMART" id="SM01267"/>
    </source>
</evidence>
<dbReference type="EMBL" id="JAANQT010001419">
    <property type="protein sequence ID" value="KAG1305224.1"/>
    <property type="molecule type" value="Genomic_DNA"/>
</dbReference>
<dbReference type="SMART" id="SM01268">
    <property type="entry name" value="BTD"/>
    <property type="match status" value="1"/>
</dbReference>
<dbReference type="InterPro" id="IPR037095">
    <property type="entry name" value="RBP-J/Cbf11_DNA-bd_sf"/>
</dbReference>
<accession>A0A9P7BQ67</accession>
<dbReference type="AlphaFoldDB" id="A0A9P7BQ67"/>
<gene>
    <name evidence="9" type="ORF">G6F64_008548</name>
</gene>
<dbReference type="OrthoDB" id="5600360at2759"/>
<keyword evidence="5" id="KW-0804">Transcription</keyword>
<comment type="subcellular location">
    <subcellularLocation>
        <location evidence="1">Nucleus</location>
    </subcellularLocation>
</comment>
<keyword evidence="10" id="KW-1185">Reference proteome</keyword>
<feature type="domain" description="Beta-trefoil DNA-binding" evidence="8">
    <location>
        <begin position="159"/>
        <end position="305"/>
    </location>
</feature>
<dbReference type="InterPro" id="IPR036358">
    <property type="entry name" value="BTD_sf"/>
</dbReference>
<evidence type="ECO:0000256" key="6">
    <source>
        <dbReference type="ARBA" id="ARBA00023242"/>
    </source>
</evidence>
<evidence type="ECO:0000256" key="4">
    <source>
        <dbReference type="ARBA" id="ARBA00023125"/>
    </source>
</evidence>
<dbReference type="SMART" id="SM01267">
    <property type="entry name" value="LAG1_DNAbind"/>
    <property type="match status" value="1"/>
</dbReference>
<dbReference type="GO" id="GO:0001228">
    <property type="term" value="F:DNA-binding transcription activator activity, RNA polymerase II-specific"/>
    <property type="evidence" value="ECO:0007669"/>
    <property type="project" value="InterPro"/>
</dbReference>
<evidence type="ECO:0000313" key="9">
    <source>
        <dbReference type="EMBL" id="KAG1305224.1"/>
    </source>
</evidence>
<keyword evidence="6" id="KW-0539">Nucleus</keyword>
<dbReference type="Pfam" id="PF09270">
    <property type="entry name" value="BTD"/>
    <property type="match status" value="1"/>
</dbReference>
<keyword evidence="3" id="KW-0805">Transcription regulation</keyword>
<dbReference type="GO" id="GO:0005634">
    <property type="term" value="C:nucleus"/>
    <property type="evidence" value="ECO:0007669"/>
    <property type="project" value="UniProtKB-SubCell"/>
</dbReference>
<comment type="caution">
    <text evidence="9">The sequence shown here is derived from an EMBL/GenBank/DDBJ whole genome shotgun (WGS) entry which is preliminary data.</text>
</comment>
<evidence type="ECO:0008006" key="11">
    <source>
        <dbReference type="Google" id="ProtNLM"/>
    </source>
</evidence>
<dbReference type="InterPro" id="IPR015351">
    <property type="entry name" value="RBP-J/Cbf11/Cbf12_DNA-bd"/>
</dbReference>
<evidence type="ECO:0000256" key="2">
    <source>
        <dbReference type="ARBA" id="ARBA00009704"/>
    </source>
</evidence>
<evidence type="ECO:0000313" key="10">
    <source>
        <dbReference type="Proteomes" id="UP000716291"/>
    </source>
</evidence>
<dbReference type="InterPro" id="IPR040159">
    <property type="entry name" value="CLS_fam"/>
</dbReference>
<dbReference type="Gene3D" id="2.60.40.1450">
    <property type="entry name" value="LAG1, DNA binding domain"/>
    <property type="match status" value="1"/>
</dbReference>
<name>A0A9P7BQ67_RHIOR</name>
<dbReference type="Pfam" id="PF09271">
    <property type="entry name" value="LAG1-DNAbind"/>
    <property type="match status" value="2"/>
</dbReference>
<comment type="similarity">
    <text evidence="2">Belongs to the Su(H) family.</text>
</comment>
<organism evidence="9 10">
    <name type="scientific">Rhizopus oryzae</name>
    <name type="common">Mucormycosis agent</name>
    <name type="synonym">Rhizopus arrhizus var. delemar</name>
    <dbReference type="NCBI Taxonomy" id="64495"/>
    <lineage>
        <taxon>Eukaryota</taxon>
        <taxon>Fungi</taxon>
        <taxon>Fungi incertae sedis</taxon>
        <taxon>Mucoromycota</taxon>
        <taxon>Mucoromycotina</taxon>
        <taxon>Mucoromycetes</taxon>
        <taxon>Mucorales</taxon>
        <taxon>Mucorineae</taxon>
        <taxon>Rhizopodaceae</taxon>
        <taxon>Rhizopus</taxon>
    </lineage>
</organism>
<protein>
    <recommendedName>
        <fullName evidence="11">Beta-trefoil</fullName>
    </recommendedName>
</protein>
<sequence length="452" mass="51577">MTPMESLLNAIDKVEPITKKRKLSMSIDSIIEKRQLNSPPLSPKQPNKVTCYHASIAQKSYGTEKRFLCPPPIVISQSQTNCMISMTIMNENNQAILEQRTLLDDESKGYFKYLYVTSSAKSKQFRIKLNMNDALFYSNPISIISKPSKKTAKTRNATSCLFNHSTISLFNRINSQTVRTKYMSTESNQLCAKHSTWSPFEIIVLRQPNKTEAISFGTEILLKDIQTGITSPPLIIRKVEKNKIVYDAFGLLSQMQKVALQLVNPTSNLFYLNSNGKTIENDLNNNVYIDFTEIKDQQVSDYLCWTIVGINKFEYEFIQQPPIEIQQPNSPPPSPPRSIIPFPTISCIQYIPSTHSIRVPSTELNYYLGRQGPLKKKNSIEFELPDIQEIILNNHNLLSTKQDGSRYLELPILLSKPNDTFIYHSSKSLSFTFLMHSPELGQFSILDCHTKR</sequence>
<feature type="domain" description="RBP-J/Cbf11/Cbf12 DNA binding" evidence="7">
    <location>
        <begin position="48"/>
        <end position="158"/>
    </location>
</feature>
<dbReference type="GO" id="GO:0000978">
    <property type="term" value="F:RNA polymerase II cis-regulatory region sequence-specific DNA binding"/>
    <property type="evidence" value="ECO:0007669"/>
    <property type="project" value="InterPro"/>
</dbReference>
<keyword evidence="4" id="KW-0238">DNA-binding</keyword>
<dbReference type="PANTHER" id="PTHR10665">
    <property type="entry name" value="RECOMBINING BINDING PROTEIN SUPPRESSOR OF HAIRLESS"/>
    <property type="match status" value="1"/>
</dbReference>
<proteinExistence type="inferred from homology"/>
<evidence type="ECO:0000256" key="3">
    <source>
        <dbReference type="ARBA" id="ARBA00023015"/>
    </source>
</evidence>
<dbReference type="SUPFAM" id="SSF110217">
    <property type="entry name" value="DNA-binding protein LAG-1 (CSL)"/>
    <property type="match status" value="1"/>
</dbReference>
<dbReference type="InterPro" id="IPR015350">
    <property type="entry name" value="Beta-trefoil_DNA-bd_dom"/>
</dbReference>
<dbReference type="InterPro" id="IPR008967">
    <property type="entry name" value="p53-like_TF_DNA-bd_sf"/>
</dbReference>
<dbReference type="SUPFAM" id="SSF49417">
    <property type="entry name" value="p53-like transcription factors"/>
    <property type="match status" value="1"/>
</dbReference>